<keyword evidence="5" id="KW-0862">Zinc</keyword>
<dbReference type="InterPro" id="IPR001876">
    <property type="entry name" value="Znf_RanBP2"/>
</dbReference>
<protein>
    <submittedName>
        <fullName evidence="13">TATA-box binding protein associated factor 15</fullName>
    </submittedName>
</protein>
<keyword evidence="6 8" id="KW-0694">RNA-binding</keyword>
<dbReference type="Proteomes" id="UP000694545">
    <property type="component" value="Unplaced"/>
</dbReference>
<evidence type="ECO:0000256" key="10">
    <source>
        <dbReference type="SAM" id="MobiDB-lite"/>
    </source>
</evidence>
<evidence type="ECO:0000313" key="13">
    <source>
        <dbReference type="Ensembl" id="ENSVKKP00000002333.1"/>
    </source>
</evidence>
<feature type="compositionally biased region" description="Gly residues" evidence="10">
    <location>
        <begin position="346"/>
        <end position="372"/>
    </location>
</feature>
<dbReference type="SMART" id="SM00360">
    <property type="entry name" value="RRM"/>
    <property type="match status" value="1"/>
</dbReference>
<dbReference type="GO" id="GO:0005634">
    <property type="term" value="C:nucleus"/>
    <property type="evidence" value="ECO:0007669"/>
    <property type="project" value="UniProtKB-SubCell"/>
</dbReference>
<dbReference type="FunFam" id="4.10.1060.10:FF:000008">
    <property type="entry name" value="TATA-binding protein-associated factor 2N isoform X1"/>
    <property type="match status" value="1"/>
</dbReference>
<accession>A0A8D2IZS3</accession>
<feature type="compositionally biased region" description="Polar residues" evidence="10">
    <location>
        <begin position="30"/>
        <end position="61"/>
    </location>
</feature>
<comment type="subcellular location">
    <subcellularLocation>
        <location evidence="1">Nucleus</location>
    </subcellularLocation>
</comment>
<dbReference type="GO" id="GO:0008270">
    <property type="term" value="F:zinc ion binding"/>
    <property type="evidence" value="ECO:0007669"/>
    <property type="project" value="UniProtKB-KW"/>
</dbReference>
<dbReference type="GO" id="GO:0006355">
    <property type="term" value="P:regulation of DNA-templated transcription"/>
    <property type="evidence" value="ECO:0007669"/>
    <property type="project" value="InterPro"/>
</dbReference>
<dbReference type="SMART" id="SM00547">
    <property type="entry name" value="ZnF_RBZ"/>
    <property type="match status" value="1"/>
</dbReference>
<feature type="region of interest" description="Disordered" evidence="10">
    <location>
        <begin position="345"/>
        <end position="378"/>
    </location>
</feature>
<dbReference type="Ensembl" id="ENSVKKT00000002406.1">
    <property type="protein sequence ID" value="ENSVKKP00000002333.1"/>
    <property type="gene ID" value="ENSVKKG00000001878.1"/>
</dbReference>
<evidence type="ECO:0000256" key="3">
    <source>
        <dbReference type="ARBA" id="ARBA00022723"/>
    </source>
</evidence>
<keyword evidence="7" id="KW-0539">Nucleus</keyword>
<proteinExistence type="inferred from homology"/>
<evidence type="ECO:0000256" key="7">
    <source>
        <dbReference type="ARBA" id="ARBA00023242"/>
    </source>
</evidence>
<evidence type="ECO:0000256" key="4">
    <source>
        <dbReference type="ARBA" id="ARBA00022771"/>
    </source>
</evidence>
<evidence type="ECO:0000256" key="6">
    <source>
        <dbReference type="ARBA" id="ARBA00022884"/>
    </source>
</evidence>
<reference evidence="13" key="2">
    <citation type="submission" date="2025-09" db="UniProtKB">
        <authorList>
            <consortium name="Ensembl"/>
        </authorList>
    </citation>
    <scope>IDENTIFICATION</scope>
</reference>
<evidence type="ECO:0000256" key="1">
    <source>
        <dbReference type="ARBA" id="ARBA00004123"/>
    </source>
</evidence>
<feature type="compositionally biased region" description="Low complexity" evidence="10">
    <location>
        <begin position="112"/>
        <end position="126"/>
    </location>
</feature>
<dbReference type="InterPro" id="IPR012677">
    <property type="entry name" value="Nucleotide-bd_a/b_plait_sf"/>
</dbReference>
<evidence type="ECO:0000256" key="9">
    <source>
        <dbReference type="PROSITE-ProRule" id="PRU00322"/>
    </source>
</evidence>
<evidence type="ECO:0000259" key="12">
    <source>
        <dbReference type="PROSITE" id="PS50199"/>
    </source>
</evidence>
<dbReference type="InterPro" id="IPR000504">
    <property type="entry name" value="RRM_dom"/>
</dbReference>
<feature type="compositionally biased region" description="Polar residues" evidence="10">
    <location>
        <begin position="127"/>
        <end position="140"/>
    </location>
</feature>
<feature type="compositionally biased region" description="Polar residues" evidence="10">
    <location>
        <begin position="97"/>
        <end position="107"/>
    </location>
</feature>
<dbReference type="PROSITE" id="PS01358">
    <property type="entry name" value="ZF_RANBP2_1"/>
    <property type="match status" value="1"/>
</dbReference>
<evidence type="ECO:0000256" key="5">
    <source>
        <dbReference type="ARBA" id="ARBA00022833"/>
    </source>
</evidence>
<dbReference type="InterPro" id="IPR034870">
    <property type="entry name" value="TET_fam"/>
</dbReference>
<reference evidence="13" key="1">
    <citation type="submission" date="2025-08" db="UniProtKB">
        <authorList>
            <consortium name="Ensembl"/>
        </authorList>
    </citation>
    <scope>IDENTIFICATION</scope>
</reference>
<evidence type="ECO:0000259" key="11">
    <source>
        <dbReference type="PROSITE" id="PS50102"/>
    </source>
</evidence>
<keyword evidence="14" id="KW-1185">Reference proteome</keyword>
<dbReference type="SUPFAM" id="SSF90209">
    <property type="entry name" value="Ran binding protein zinc finger-like"/>
    <property type="match status" value="1"/>
</dbReference>
<comment type="similarity">
    <text evidence="2">Belongs to the RRM TET family.</text>
</comment>
<sequence>LLRPTFLHARTVPGPLLPSDVLPVASSGYGQTGLQGYSGFENQNQSSYNQESYGNQGQLKDSSSSARSSYDQKSSYGQQQGSYSQPSGYGQQAGSYDPQSGYGQPQRPSFDPQSSYGPQGQQQTSYEQQPGYSQDRGSYDQQPPPLQSPPSGYGQQPGPFGQKPSYGQQSYQSQQKEGYSHNTQDDRREKSRYGDDNRGYSGPRGGGSRFDSDSRGPTSGLSGGDRGGFKNFGGQRDYGQKADADSESDNSDNNTIFVQGLGEDVSPDQVAEYFKQIGVIKTNKKTGKLMINLYTDKDTGKPKGEATVSFDDPPSAKAAIDWFDGKEFNGSIIRVSFATRRPEFLRGGGGGGGRRGSRGGGYGRGGGFQGRGGEPKSGDWVCPNPSCGNMNFARRNSCNQCNEPRPDDGRPSGGGACPPPEMSGGCRPGTWHLRGSHARVSSLTDFRGRGGFGGDRGFRGRGGRGGGFGGKMGGRLVRCNGGCRHPVCARVGRASPELCGARPAGYETTLVELDVRAGPRERLSAEAPLAHPRTTGCPGPATSRSGGTPFPPLSPGEAALLEDVAGSLQLEKG</sequence>
<feature type="compositionally biased region" description="Basic and acidic residues" evidence="10">
    <location>
        <begin position="183"/>
        <end position="198"/>
    </location>
</feature>
<dbReference type="Gene3D" id="3.30.70.330">
    <property type="match status" value="1"/>
</dbReference>
<dbReference type="CDD" id="cd12535">
    <property type="entry name" value="RRM_FUS_TAF15"/>
    <property type="match status" value="1"/>
</dbReference>
<dbReference type="FunFam" id="3.30.70.330:FF:000246">
    <property type="entry name" value="TATA-binding protein-associated factor 2N isoform X1"/>
    <property type="match status" value="1"/>
</dbReference>
<evidence type="ECO:0000313" key="14">
    <source>
        <dbReference type="Proteomes" id="UP000694545"/>
    </source>
</evidence>
<name>A0A8D2IZS3_VARKO</name>
<dbReference type="InterPro" id="IPR035979">
    <property type="entry name" value="RBD_domain_sf"/>
</dbReference>
<feature type="domain" description="RanBP2-type" evidence="12">
    <location>
        <begin position="376"/>
        <end position="407"/>
    </location>
</feature>
<dbReference type="Gene3D" id="4.10.1060.10">
    <property type="entry name" value="Zinc finger, RanBP2-type"/>
    <property type="match status" value="1"/>
</dbReference>
<dbReference type="OMA" id="YICILQD"/>
<dbReference type="PROSITE" id="PS50102">
    <property type="entry name" value="RRM"/>
    <property type="match status" value="1"/>
</dbReference>
<dbReference type="Pfam" id="PF00076">
    <property type="entry name" value="RRM_1"/>
    <property type="match status" value="1"/>
</dbReference>
<dbReference type="GO" id="GO:0003723">
    <property type="term" value="F:RNA binding"/>
    <property type="evidence" value="ECO:0007669"/>
    <property type="project" value="UniProtKB-UniRule"/>
</dbReference>
<feature type="region of interest" description="Disordered" evidence="10">
    <location>
        <begin position="523"/>
        <end position="557"/>
    </location>
</feature>
<evidence type="ECO:0000256" key="8">
    <source>
        <dbReference type="PROSITE-ProRule" id="PRU00176"/>
    </source>
</evidence>
<feature type="domain" description="RRM" evidence="11">
    <location>
        <begin position="254"/>
        <end position="340"/>
    </location>
</feature>
<keyword evidence="3" id="KW-0479">Metal-binding</keyword>
<organism evidence="13 14">
    <name type="scientific">Varanus komodoensis</name>
    <name type="common">Komodo dragon</name>
    <dbReference type="NCBI Taxonomy" id="61221"/>
    <lineage>
        <taxon>Eukaryota</taxon>
        <taxon>Metazoa</taxon>
        <taxon>Chordata</taxon>
        <taxon>Craniata</taxon>
        <taxon>Vertebrata</taxon>
        <taxon>Euteleostomi</taxon>
        <taxon>Lepidosauria</taxon>
        <taxon>Squamata</taxon>
        <taxon>Bifurcata</taxon>
        <taxon>Unidentata</taxon>
        <taxon>Episquamata</taxon>
        <taxon>Toxicofera</taxon>
        <taxon>Anguimorpha</taxon>
        <taxon>Paleoanguimorpha</taxon>
        <taxon>Varanoidea</taxon>
        <taxon>Varanidae</taxon>
        <taxon>Varanus</taxon>
    </lineage>
</organism>
<dbReference type="PROSITE" id="PS50199">
    <property type="entry name" value="ZF_RANBP2_2"/>
    <property type="match status" value="1"/>
</dbReference>
<gene>
    <name evidence="13" type="primary">TAF15</name>
</gene>
<dbReference type="InterPro" id="IPR036443">
    <property type="entry name" value="Znf_RanBP2_sf"/>
</dbReference>
<dbReference type="PANTHER" id="PTHR23238">
    <property type="entry name" value="RNA BINDING PROTEIN"/>
    <property type="match status" value="1"/>
</dbReference>
<dbReference type="SUPFAM" id="SSF54928">
    <property type="entry name" value="RNA-binding domain, RBD"/>
    <property type="match status" value="1"/>
</dbReference>
<keyword evidence="4 9" id="KW-0863">Zinc-finger</keyword>
<feature type="compositionally biased region" description="Low complexity" evidence="10">
    <location>
        <begin position="149"/>
        <end position="177"/>
    </location>
</feature>
<feature type="region of interest" description="Disordered" evidence="10">
    <location>
        <begin position="403"/>
        <end position="423"/>
    </location>
</feature>
<feature type="region of interest" description="Disordered" evidence="10">
    <location>
        <begin position="30"/>
        <end position="259"/>
    </location>
</feature>
<dbReference type="AlphaFoldDB" id="A0A8D2IZS3"/>
<feature type="compositionally biased region" description="Low complexity" evidence="10">
    <location>
        <begin position="62"/>
        <end position="96"/>
    </location>
</feature>
<evidence type="ECO:0000256" key="2">
    <source>
        <dbReference type="ARBA" id="ARBA00008448"/>
    </source>
</evidence>